<evidence type="ECO:0000256" key="12">
    <source>
        <dbReference type="SAM" id="MobiDB-lite"/>
    </source>
</evidence>
<feature type="region of interest" description="Disordered" evidence="12">
    <location>
        <begin position="1"/>
        <end position="31"/>
    </location>
</feature>
<dbReference type="GO" id="GO:0005829">
    <property type="term" value="C:cytosol"/>
    <property type="evidence" value="ECO:0007669"/>
    <property type="project" value="TreeGrafter"/>
</dbReference>
<dbReference type="GO" id="GO:0005952">
    <property type="term" value="C:cAMP-dependent protein kinase complex"/>
    <property type="evidence" value="ECO:0007669"/>
    <property type="project" value="TreeGrafter"/>
</dbReference>
<reference evidence="15 16" key="1">
    <citation type="submission" date="2018-12" db="EMBL/GenBank/DDBJ databases">
        <authorList>
            <person name="Tiukova I."/>
            <person name="Dainat J."/>
        </authorList>
    </citation>
    <scope>NUCLEOTIDE SEQUENCE [LARGE SCALE GENOMIC DNA]</scope>
</reference>
<dbReference type="InterPro" id="IPR017441">
    <property type="entry name" value="Protein_kinase_ATP_BS"/>
</dbReference>
<dbReference type="STRING" id="13370.A0A448YMI6"/>
<feature type="compositionally biased region" description="Acidic residues" evidence="12">
    <location>
        <begin position="53"/>
        <end position="63"/>
    </location>
</feature>
<evidence type="ECO:0000256" key="9">
    <source>
        <dbReference type="ARBA" id="ARBA00047454"/>
    </source>
</evidence>
<dbReference type="GO" id="GO:0005524">
    <property type="term" value="F:ATP binding"/>
    <property type="evidence" value="ECO:0007669"/>
    <property type="project" value="UniProtKB-UniRule"/>
</dbReference>
<dbReference type="FunCoup" id="A0A448YMI6">
    <property type="interactions" value="1009"/>
</dbReference>
<dbReference type="GO" id="GO:0004691">
    <property type="term" value="F:cAMP-dependent protein kinase activity"/>
    <property type="evidence" value="ECO:0007669"/>
    <property type="project" value="UniProtKB-EC"/>
</dbReference>
<protein>
    <recommendedName>
        <fullName evidence="2">cAMP-dependent protein kinase</fullName>
        <ecNumber evidence="2">2.7.11.11</ecNumber>
    </recommendedName>
</protein>
<feature type="domain" description="Protein kinase" evidence="13">
    <location>
        <begin position="151"/>
        <end position="405"/>
    </location>
</feature>
<evidence type="ECO:0000313" key="16">
    <source>
        <dbReference type="Proteomes" id="UP000290900"/>
    </source>
</evidence>
<dbReference type="GO" id="GO:0010607">
    <property type="term" value="P:negative regulation of cytoplasmic mRNA processing body assembly"/>
    <property type="evidence" value="ECO:0007669"/>
    <property type="project" value="UniProtKB-ARBA"/>
</dbReference>
<evidence type="ECO:0000313" key="15">
    <source>
        <dbReference type="EMBL" id="VEU22073.1"/>
    </source>
</evidence>
<evidence type="ECO:0000256" key="7">
    <source>
        <dbReference type="ARBA" id="ARBA00022840"/>
    </source>
</evidence>
<keyword evidence="7 10" id="KW-0067">ATP-binding</keyword>
<keyword evidence="5 10" id="KW-0547">Nucleotide-binding</keyword>
<sequence length="462" mass="52499">MATRAVRDSIPTSSGRRSLSSESPHDLQAEYNNKYMEHALKLAKLRLQSTEGIEDTNKDDDDNNNDKDSNNNNNNDNNNTNDDKMSVSSNGSALSGDIRDTLPHSQQRHAAQLDIGGDNGGGGSREVVQRSPVDTQLPERVTKGKYSLTDFEIVRTLGTGSFGRVHLVRSVHNGRYYAMKVFRKSRVVNAKQIEHTNDERRILAITHHPFITRLWGTFQDCKSIFMIMDYIEGGELFTLLRRSRSFPNQVAKFYTAEVLLALEYLHSKNIIYRDLKPENILLARSGHIKLADFGFAKEVETNTYTLCGTPDYIAPEVIAFQPYNKAVDWWSFGILIYEMLAGRTPFYDPSPIKTYEKITRCHVHYPSTFHPDAVSLLKGLITKDVTYRLGNLQNGVNDIKDHPWFKEVVWENLLQGNIETPYEPNIPTGVGDSSQFDVYPEANYDYGISGIKDEFSYLFPDF</sequence>
<comment type="catalytic activity">
    <reaction evidence="8">
        <text>L-threonyl-[protein] + ATP = O-phospho-L-threonyl-[protein] + ADP + H(+)</text>
        <dbReference type="Rhea" id="RHEA:46608"/>
        <dbReference type="Rhea" id="RHEA-COMP:11060"/>
        <dbReference type="Rhea" id="RHEA-COMP:11605"/>
        <dbReference type="ChEBI" id="CHEBI:15378"/>
        <dbReference type="ChEBI" id="CHEBI:30013"/>
        <dbReference type="ChEBI" id="CHEBI:30616"/>
        <dbReference type="ChEBI" id="CHEBI:61977"/>
        <dbReference type="ChEBI" id="CHEBI:456216"/>
        <dbReference type="EC" id="2.7.11.11"/>
    </reaction>
</comment>
<dbReference type="EMBL" id="CAACVR010000017">
    <property type="protein sequence ID" value="VEU22073.1"/>
    <property type="molecule type" value="Genomic_DNA"/>
</dbReference>
<dbReference type="InterPro" id="IPR008271">
    <property type="entry name" value="Ser/Thr_kinase_AS"/>
</dbReference>
<evidence type="ECO:0000256" key="11">
    <source>
        <dbReference type="RuleBase" id="RU000304"/>
    </source>
</evidence>
<dbReference type="PROSITE" id="PS00107">
    <property type="entry name" value="PROTEIN_KINASE_ATP"/>
    <property type="match status" value="1"/>
</dbReference>
<accession>A0A448YMI6</accession>
<feature type="domain" description="AGC-kinase C-terminal" evidence="14">
    <location>
        <begin position="406"/>
        <end position="462"/>
    </location>
</feature>
<evidence type="ECO:0000256" key="10">
    <source>
        <dbReference type="PROSITE-ProRule" id="PRU10141"/>
    </source>
</evidence>
<feature type="compositionally biased region" description="Low complexity" evidence="12">
    <location>
        <begin position="70"/>
        <end position="80"/>
    </location>
</feature>
<dbReference type="GO" id="GO:0010737">
    <property type="term" value="P:protein kinase A signaling"/>
    <property type="evidence" value="ECO:0007669"/>
    <property type="project" value="UniProtKB-ARBA"/>
</dbReference>
<dbReference type="SUPFAM" id="SSF56112">
    <property type="entry name" value="Protein kinase-like (PK-like)"/>
    <property type="match status" value="1"/>
</dbReference>
<evidence type="ECO:0000256" key="2">
    <source>
        <dbReference type="ARBA" id="ARBA00012444"/>
    </source>
</evidence>
<dbReference type="PROSITE" id="PS51285">
    <property type="entry name" value="AGC_KINASE_CTER"/>
    <property type="match status" value="1"/>
</dbReference>
<dbReference type="Gene3D" id="1.10.510.10">
    <property type="entry name" value="Transferase(Phosphotransferase) domain 1"/>
    <property type="match status" value="1"/>
</dbReference>
<organism evidence="15 16">
    <name type="scientific">Brettanomyces naardenensis</name>
    <name type="common">Yeast</name>
    <dbReference type="NCBI Taxonomy" id="13370"/>
    <lineage>
        <taxon>Eukaryota</taxon>
        <taxon>Fungi</taxon>
        <taxon>Dikarya</taxon>
        <taxon>Ascomycota</taxon>
        <taxon>Saccharomycotina</taxon>
        <taxon>Pichiomycetes</taxon>
        <taxon>Pichiales</taxon>
        <taxon>Pichiaceae</taxon>
        <taxon>Brettanomyces</taxon>
    </lineage>
</organism>
<dbReference type="PANTHER" id="PTHR24353">
    <property type="entry name" value="CYCLIC NUCLEOTIDE-DEPENDENT PROTEIN KINASE"/>
    <property type="match status" value="1"/>
</dbReference>
<dbReference type="OrthoDB" id="63267at2759"/>
<feature type="compositionally biased region" description="Low complexity" evidence="12">
    <location>
        <begin position="9"/>
        <end position="22"/>
    </location>
</feature>
<dbReference type="PROSITE" id="PS00108">
    <property type="entry name" value="PROTEIN_KINASE_ST"/>
    <property type="match status" value="1"/>
</dbReference>
<feature type="region of interest" description="Disordered" evidence="12">
    <location>
        <begin position="53"/>
        <end position="133"/>
    </location>
</feature>
<dbReference type="SMART" id="SM00133">
    <property type="entry name" value="S_TK_X"/>
    <property type="match status" value="1"/>
</dbReference>
<dbReference type="InterPro" id="IPR011009">
    <property type="entry name" value="Kinase-like_dom_sf"/>
</dbReference>
<dbReference type="FunFam" id="1.10.510.10:FF:000005">
    <property type="entry name" value="cAMP-dependent protein kinase catalytic subunit alpha"/>
    <property type="match status" value="1"/>
</dbReference>
<dbReference type="Proteomes" id="UP000290900">
    <property type="component" value="Unassembled WGS sequence"/>
</dbReference>
<dbReference type="Gene3D" id="3.30.200.20">
    <property type="entry name" value="Phosphorylase Kinase, domain 1"/>
    <property type="match status" value="1"/>
</dbReference>
<dbReference type="EC" id="2.7.11.11" evidence="2"/>
<dbReference type="InParanoid" id="A0A448YMI6"/>
<dbReference type="PANTHER" id="PTHR24353:SF153">
    <property type="entry name" value="CAMP-DEPENDENT PROTEIN KINASE CATALYTIC SUBUNIT 1"/>
    <property type="match status" value="1"/>
</dbReference>
<dbReference type="PROSITE" id="PS50011">
    <property type="entry name" value="PROTEIN_KINASE_DOM"/>
    <property type="match status" value="1"/>
</dbReference>
<dbReference type="InterPro" id="IPR000961">
    <property type="entry name" value="AGC-kinase_C"/>
</dbReference>
<dbReference type="AlphaFoldDB" id="A0A448YMI6"/>
<evidence type="ECO:0000256" key="5">
    <source>
        <dbReference type="ARBA" id="ARBA00022741"/>
    </source>
</evidence>
<keyword evidence="6" id="KW-0418">Kinase</keyword>
<evidence type="ECO:0000259" key="13">
    <source>
        <dbReference type="PROSITE" id="PS50011"/>
    </source>
</evidence>
<dbReference type="GO" id="GO:0030447">
    <property type="term" value="P:filamentous growth"/>
    <property type="evidence" value="ECO:0007669"/>
    <property type="project" value="UniProtKB-ARBA"/>
</dbReference>
<dbReference type="FunFam" id="3.30.200.20:FF:000005">
    <property type="entry name" value="cAMP-dependent protein kinase catalytic subunit"/>
    <property type="match status" value="1"/>
</dbReference>
<dbReference type="SMART" id="SM00220">
    <property type="entry name" value="S_TKc"/>
    <property type="match status" value="1"/>
</dbReference>
<keyword evidence="4" id="KW-0808">Transferase</keyword>
<feature type="binding site" evidence="10">
    <location>
        <position position="180"/>
    </location>
    <ligand>
        <name>ATP</name>
        <dbReference type="ChEBI" id="CHEBI:30616"/>
    </ligand>
</feature>
<evidence type="ECO:0000256" key="4">
    <source>
        <dbReference type="ARBA" id="ARBA00022679"/>
    </source>
</evidence>
<dbReference type="GO" id="GO:0007265">
    <property type="term" value="P:Ras protein signal transduction"/>
    <property type="evidence" value="ECO:0007669"/>
    <property type="project" value="UniProtKB-ARBA"/>
</dbReference>
<proteinExistence type="inferred from homology"/>
<evidence type="ECO:0000256" key="1">
    <source>
        <dbReference type="ARBA" id="ARBA00007115"/>
    </source>
</evidence>
<gene>
    <name evidence="15" type="ORF">BRENAR_LOCUS2805</name>
</gene>
<name>A0A448YMI6_BRENA</name>
<evidence type="ECO:0000259" key="14">
    <source>
        <dbReference type="PROSITE" id="PS51285"/>
    </source>
</evidence>
<dbReference type="GO" id="GO:0005634">
    <property type="term" value="C:nucleus"/>
    <property type="evidence" value="ECO:0007669"/>
    <property type="project" value="UniProtKB-ARBA"/>
</dbReference>
<comment type="similarity">
    <text evidence="1">Belongs to the protein kinase superfamily. AGC Ser/Thr protein kinase family. cAMP subfamily.</text>
</comment>
<evidence type="ECO:0000256" key="3">
    <source>
        <dbReference type="ARBA" id="ARBA00022527"/>
    </source>
</evidence>
<keyword evidence="3 11" id="KW-0723">Serine/threonine-protein kinase</keyword>
<evidence type="ECO:0000256" key="8">
    <source>
        <dbReference type="ARBA" id="ARBA00047292"/>
    </source>
</evidence>
<comment type="catalytic activity">
    <reaction evidence="9">
        <text>L-seryl-[protein] + ATP = O-phospho-L-seryl-[protein] + ADP + H(+)</text>
        <dbReference type="Rhea" id="RHEA:17989"/>
        <dbReference type="Rhea" id="RHEA-COMP:9863"/>
        <dbReference type="Rhea" id="RHEA-COMP:11604"/>
        <dbReference type="ChEBI" id="CHEBI:15378"/>
        <dbReference type="ChEBI" id="CHEBI:29999"/>
        <dbReference type="ChEBI" id="CHEBI:30616"/>
        <dbReference type="ChEBI" id="CHEBI:83421"/>
        <dbReference type="ChEBI" id="CHEBI:456216"/>
        <dbReference type="EC" id="2.7.11.11"/>
    </reaction>
</comment>
<evidence type="ECO:0000256" key="6">
    <source>
        <dbReference type="ARBA" id="ARBA00022777"/>
    </source>
</evidence>
<dbReference type="CDD" id="cd05580">
    <property type="entry name" value="STKc_PKA_like"/>
    <property type="match status" value="1"/>
</dbReference>
<dbReference type="Pfam" id="PF00069">
    <property type="entry name" value="Pkinase"/>
    <property type="match status" value="1"/>
</dbReference>
<keyword evidence="16" id="KW-1185">Reference proteome</keyword>
<dbReference type="InterPro" id="IPR000719">
    <property type="entry name" value="Prot_kinase_dom"/>
</dbReference>